<dbReference type="Pfam" id="PF00041">
    <property type="entry name" value="fn3"/>
    <property type="match status" value="1"/>
</dbReference>
<feature type="non-terminal residue" evidence="2">
    <location>
        <position position="83"/>
    </location>
</feature>
<dbReference type="CDD" id="cd00063">
    <property type="entry name" value="FN3"/>
    <property type="match status" value="1"/>
</dbReference>
<dbReference type="InterPro" id="IPR003961">
    <property type="entry name" value="FN3_dom"/>
</dbReference>
<feature type="domain" description="Fibronectin type-III" evidence="1">
    <location>
        <begin position="3"/>
        <end position="83"/>
    </location>
</feature>
<sequence length="83" mass="8571">PAQVENITVLNSSNSSLTVGWPVPLGNVDSYTVNISGAETNGSVIYSSLTNSSVISNLTAGRVYNLTVTTVSGVLKNISTIVL</sequence>
<dbReference type="SMART" id="SM00060">
    <property type="entry name" value="FN3"/>
    <property type="match status" value="1"/>
</dbReference>
<gene>
    <name evidence="2" type="ORF">M9458_015330</name>
</gene>
<dbReference type="Proteomes" id="UP001529510">
    <property type="component" value="Unassembled WGS sequence"/>
</dbReference>
<dbReference type="AlphaFoldDB" id="A0ABD0QPS5"/>
<dbReference type="InterPro" id="IPR036116">
    <property type="entry name" value="FN3_sf"/>
</dbReference>
<dbReference type="PROSITE" id="PS50853">
    <property type="entry name" value="FN3"/>
    <property type="match status" value="1"/>
</dbReference>
<dbReference type="SUPFAM" id="SSF49265">
    <property type="entry name" value="Fibronectin type III"/>
    <property type="match status" value="1"/>
</dbReference>
<evidence type="ECO:0000259" key="1">
    <source>
        <dbReference type="PROSITE" id="PS50853"/>
    </source>
</evidence>
<organism evidence="2 3">
    <name type="scientific">Cirrhinus mrigala</name>
    <name type="common">Mrigala</name>
    <dbReference type="NCBI Taxonomy" id="683832"/>
    <lineage>
        <taxon>Eukaryota</taxon>
        <taxon>Metazoa</taxon>
        <taxon>Chordata</taxon>
        <taxon>Craniata</taxon>
        <taxon>Vertebrata</taxon>
        <taxon>Euteleostomi</taxon>
        <taxon>Actinopterygii</taxon>
        <taxon>Neopterygii</taxon>
        <taxon>Teleostei</taxon>
        <taxon>Ostariophysi</taxon>
        <taxon>Cypriniformes</taxon>
        <taxon>Cyprinidae</taxon>
        <taxon>Labeoninae</taxon>
        <taxon>Labeonini</taxon>
        <taxon>Cirrhinus</taxon>
    </lineage>
</organism>
<reference evidence="2 3" key="1">
    <citation type="submission" date="2024-05" db="EMBL/GenBank/DDBJ databases">
        <title>Genome sequencing and assembly of Indian major carp, Cirrhinus mrigala (Hamilton, 1822).</title>
        <authorList>
            <person name="Mohindra V."/>
            <person name="Chowdhury L.M."/>
            <person name="Lal K."/>
            <person name="Jena J.K."/>
        </authorList>
    </citation>
    <scope>NUCLEOTIDE SEQUENCE [LARGE SCALE GENOMIC DNA]</scope>
    <source>
        <strain evidence="2">CM1030</strain>
        <tissue evidence="2">Blood</tissue>
    </source>
</reference>
<accession>A0ABD0QPS5</accession>
<evidence type="ECO:0000313" key="3">
    <source>
        <dbReference type="Proteomes" id="UP001529510"/>
    </source>
</evidence>
<dbReference type="Gene3D" id="2.60.40.10">
    <property type="entry name" value="Immunoglobulins"/>
    <property type="match status" value="1"/>
</dbReference>
<dbReference type="EMBL" id="JAMKFB020000007">
    <property type="protein sequence ID" value="KAL0188231.1"/>
    <property type="molecule type" value="Genomic_DNA"/>
</dbReference>
<feature type="non-terminal residue" evidence="2">
    <location>
        <position position="1"/>
    </location>
</feature>
<keyword evidence="3" id="KW-1185">Reference proteome</keyword>
<name>A0ABD0QPS5_CIRMR</name>
<dbReference type="InterPro" id="IPR013783">
    <property type="entry name" value="Ig-like_fold"/>
</dbReference>
<protein>
    <recommendedName>
        <fullName evidence="1">Fibronectin type-III domain-containing protein</fullName>
    </recommendedName>
</protein>
<evidence type="ECO:0000313" key="2">
    <source>
        <dbReference type="EMBL" id="KAL0188231.1"/>
    </source>
</evidence>
<comment type="caution">
    <text evidence="2">The sequence shown here is derived from an EMBL/GenBank/DDBJ whole genome shotgun (WGS) entry which is preliminary data.</text>
</comment>
<proteinExistence type="predicted"/>